<dbReference type="PROSITE" id="PS51186">
    <property type="entry name" value="GNAT"/>
    <property type="match status" value="1"/>
</dbReference>
<dbReference type="Gene3D" id="3.40.630.30">
    <property type="match status" value="1"/>
</dbReference>
<dbReference type="InterPro" id="IPR031165">
    <property type="entry name" value="GNAT_YJDJ"/>
</dbReference>
<dbReference type="InterPro" id="IPR045057">
    <property type="entry name" value="Gcn5-rel_NAT"/>
</dbReference>
<dbReference type="OrthoDB" id="5405911at2"/>
<dbReference type="InterPro" id="IPR000182">
    <property type="entry name" value="GNAT_dom"/>
</dbReference>
<evidence type="ECO:0000313" key="4">
    <source>
        <dbReference type="Proteomes" id="UP000182054"/>
    </source>
</evidence>
<sequence length="99" mass="10940">MAEPDETTRVEHHADRHRFEILVGDEVAGYAEYRPGAGSRDFDHTVTLPQFRGRGLAAVLVRDALDDTRAAGLSVVPSCSYVRHFVDTNPEYRDLVAGA</sequence>
<dbReference type="GO" id="GO:0016747">
    <property type="term" value="F:acyltransferase activity, transferring groups other than amino-acyl groups"/>
    <property type="evidence" value="ECO:0007669"/>
    <property type="project" value="InterPro"/>
</dbReference>
<evidence type="ECO:0000259" key="1">
    <source>
        <dbReference type="PROSITE" id="PS51186"/>
    </source>
</evidence>
<dbReference type="AlphaFoldDB" id="A0A1I0U2J7"/>
<gene>
    <name evidence="3" type="ORF">SAMN05444374_11273</name>
</gene>
<name>A0A1I0U2J7_9NOCA</name>
<dbReference type="PANTHER" id="PTHR31435">
    <property type="entry name" value="PROTEIN NATD1"/>
    <property type="match status" value="1"/>
</dbReference>
<evidence type="ECO:0000313" key="3">
    <source>
        <dbReference type="EMBL" id="SFA58254.1"/>
    </source>
</evidence>
<dbReference type="CDD" id="cd04301">
    <property type="entry name" value="NAT_SF"/>
    <property type="match status" value="1"/>
</dbReference>
<organism evidence="3 4">
    <name type="scientific">Rhodococcoides kroppenstedtii</name>
    <dbReference type="NCBI Taxonomy" id="293050"/>
    <lineage>
        <taxon>Bacteria</taxon>
        <taxon>Bacillati</taxon>
        <taxon>Actinomycetota</taxon>
        <taxon>Actinomycetes</taxon>
        <taxon>Mycobacteriales</taxon>
        <taxon>Nocardiaceae</taxon>
        <taxon>Rhodococcoides</taxon>
    </lineage>
</organism>
<protein>
    <submittedName>
        <fullName evidence="3">Uncharacterized protein</fullName>
    </submittedName>
</protein>
<proteinExistence type="predicted"/>
<dbReference type="EMBL" id="FOJN01000012">
    <property type="protein sequence ID" value="SFA58254.1"/>
    <property type="molecule type" value="Genomic_DNA"/>
</dbReference>
<dbReference type="RefSeq" id="WP_068360996.1">
    <property type="nucleotide sequence ID" value="NZ_CP135915.1"/>
</dbReference>
<dbReference type="InterPro" id="IPR016181">
    <property type="entry name" value="Acyl_CoA_acyltransferase"/>
</dbReference>
<dbReference type="Pfam" id="PF14542">
    <property type="entry name" value="Acetyltransf_CG"/>
    <property type="match status" value="1"/>
</dbReference>
<dbReference type="PROSITE" id="PS51729">
    <property type="entry name" value="GNAT_YJDJ"/>
    <property type="match status" value="1"/>
</dbReference>
<dbReference type="PANTHER" id="PTHR31435:SF9">
    <property type="entry name" value="PROTEIN NATD1"/>
    <property type="match status" value="1"/>
</dbReference>
<reference evidence="3 4" key="1">
    <citation type="submission" date="2016-10" db="EMBL/GenBank/DDBJ databases">
        <authorList>
            <person name="de Groot N.N."/>
        </authorList>
    </citation>
    <scope>NUCLEOTIDE SEQUENCE [LARGE SCALE GENOMIC DNA]</scope>
    <source>
        <strain evidence="3 4">DSM 44908</strain>
    </source>
</reference>
<dbReference type="Proteomes" id="UP000182054">
    <property type="component" value="Unassembled WGS sequence"/>
</dbReference>
<feature type="domain" description="N-acetyltransferase" evidence="1">
    <location>
        <begin position="1"/>
        <end position="99"/>
    </location>
</feature>
<dbReference type="GeneID" id="85486821"/>
<dbReference type="SUPFAM" id="SSF55729">
    <property type="entry name" value="Acyl-CoA N-acyltransferases (Nat)"/>
    <property type="match status" value="1"/>
</dbReference>
<accession>A0A1I0U2J7</accession>
<evidence type="ECO:0000259" key="2">
    <source>
        <dbReference type="PROSITE" id="PS51729"/>
    </source>
</evidence>
<feature type="domain" description="N-acetyltransferase" evidence="2">
    <location>
        <begin position="11"/>
        <end position="97"/>
    </location>
</feature>